<evidence type="ECO:0000313" key="2">
    <source>
        <dbReference type="Proteomes" id="UP001159363"/>
    </source>
</evidence>
<sequence>MLIAVLQFSASSQVDQNMPFHTTIVHGSARIAVGEIQFGTSDRMSARAQIECRNVITLPRSCGPTRDIDSAFPYRVEGYIALKDRSTINCNGLDHRIGVQNPKQKGNCVNIAPCSTAFLLHLVQRAIHVLTPLRKTRILGSNPTQHAAGIPMSFRSAGPMAPNCGLVLRASAGIPMSFRSAGPMAPNCGLVLRASAGIPMSFRSAGPMAPNCGLVLRTSVLQAELPGNTSVHLIGVARPTAIHLGDHSMNEWLYTCSAAGVLKTIELKFATDRTYFPTINDLIRRTSTPVKSRDPVLHLCSRRIGEVLRWWKPLGNLRIALPKANSSRPLLTPTYTSRRSVFVEKCSVHAPQPLSITVSSVICPLPSTTQSRVRFQSSGTCTLVSIQHCKNLFSGKHPLRPDHPKNCPFQHGNYARPPQGQKVFFRLTGPEHRGRYRFKITHYPLLYSTQMRSFWDIYGTGCSPSLQPQRAASAVNGGLLQGQSDGFPRETVADFELTWAVSPPPLKHQDESLPNVPSKEPGGKWGVAVLGTRPFVLREYVYVDALGRLDVYYTFPAPLHSIIWGFMGATVAGRLACSPPTKTNRVQSPAGSLRIIAEILASREKIKLELGDEIWLYGPCISALFPYSPRFTLIGSQDLVVKSHPNLPTRVCSTSWAGLTTRHSSEANLLTNSQCVKRTEDLPRRGQRANSLPLHCKSAGDTRPSPNIPPLPVLALQTAYIPTFQYTTPRVLPSPLPLPPFTQSGPGTFLPERLACSPPTKVIRVQSPAGSVRISACGNRAGRCRWSAGFLGDLLFPPPFHPGTALYSYQSPSSALKTWMLGAVQISSLAHSLPPCRQATTATSLSLIAARSSNARNSATHSFINSNSNSRPGGLCGDISGARRDIWNVHRTPSRAERTRSVIQGILQMNTGNDTTRISGARL</sequence>
<accession>A0ABQ9GAA0</accession>
<evidence type="ECO:0000313" key="1">
    <source>
        <dbReference type="EMBL" id="KAJ8869316.1"/>
    </source>
</evidence>
<keyword evidence="2" id="KW-1185">Reference proteome</keyword>
<dbReference type="EMBL" id="JARBHB010000014">
    <property type="protein sequence ID" value="KAJ8869316.1"/>
    <property type="molecule type" value="Genomic_DNA"/>
</dbReference>
<comment type="caution">
    <text evidence="1">The sequence shown here is derived from an EMBL/GenBank/DDBJ whole genome shotgun (WGS) entry which is preliminary data.</text>
</comment>
<proteinExistence type="predicted"/>
<dbReference type="Proteomes" id="UP001159363">
    <property type="component" value="Chromosome 13"/>
</dbReference>
<reference evidence="1 2" key="1">
    <citation type="submission" date="2023-02" db="EMBL/GenBank/DDBJ databases">
        <title>LHISI_Scaffold_Assembly.</title>
        <authorList>
            <person name="Stuart O.P."/>
            <person name="Cleave R."/>
            <person name="Magrath M.J.L."/>
            <person name="Mikheyev A.S."/>
        </authorList>
    </citation>
    <scope>NUCLEOTIDE SEQUENCE [LARGE SCALE GENOMIC DNA]</scope>
    <source>
        <strain evidence="1">Daus_M_001</strain>
        <tissue evidence="1">Leg muscle</tissue>
    </source>
</reference>
<organism evidence="1 2">
    <name type="scientific">Dryococelus australis</name>
    <dbReference type="NCBI Taxonomy" id="614101"/>
    <lineage>
        <taxon>Eukaryota</taxon>
        <taxon>Metazoa</taxon>
        <taxon>Ecdysozoa</taxon>
        <taxon>Arthropoda</taxon>
        <taxon>Hexapoda</taxon>
        <taxon>Insecta</taxon>
        <taxon>Pterygota</taxon>
        <taxon>Neoptera</taxon>
        <taxon>Polyneoptera</taxon>
        <taxon>Phasmatodea</taxon>
        <taxon>Verophasmatodea</taxon>
        <taxon>Anareolatae</taxon>
        <taxon>Phasmatidae</taxon>
        <taxon>Eurycanthinae</taxon>
        <taxon>Dryococelus</taxon>
    </lineage>
</organism>
<gene>
    <name evidence="1" type="ORF">PR048_030891</name>
</gene>
<protein>
    <submittedName>
        <fullName evidence="1">Uncharacterized protein</fullName>
    </submittedName>
</protein>
<name>A0ABQ9GAA0_9NEOP</name>